<dbReference type="PANTHER" id="PTHR43433">
    <property type="entry name" value="HYDROLASE, ALPHA/BETA FOLD FAMILY PROTEIN"/>
    <property type="match status" value="1"/>
</dbReference>
<accession>A0A1K2I056</accession>
<name>A0A1K2I056_9HYPH</name>
<dbReference type="Gene3D" id="3.40.50.1820">
    <property type="entry name" value="alpha/beta hydrolase"/>
    <property type="match status" value="1"/>
</dbReference>
<proteinExistence type="predicted"/>
<dbReference type="EMBL" id="FPKU01000002">
    <property type="protein sequence ID" value="SFZ85712.1"/>
    <property type="molecule type" value="Genomic_DNA"/>
</dbReference>
<organism evidence="2 3">
    <name type="scientific">Devosia enhydra</name>
    <dbReference type="NCBI Taxonomy" id="665118"/>
    <lineage>
        <taxon>Bacteria</taxon>
        <taxon>Pseudomonadati</taxon>
        <taxon>Pseudomonadota</taxon>
        <taxon>Alphaproteobacteria</taxon>
        <taxon>Hyphomicrobiales</taxon>
        <taxon>Devosiaceae</taxon>
        <taxon>Devosia</taxon>
    </lineage>
</organism>
<evidence type="ECO:0000313" key="2">
    <source>
        <dbReference type="EMBL" id="SFZ85712.1"/>
    </source>
</evidence>
<evidence type="ECO:0000259" key="1">
    <source>
        <dbReference type="Pfam" id="PF00561"/>
    </source>
</evidence>
<dbReference type="GO" id="GO:0046503">
    <property type="term" value="P:glycerolipid catabolic process"/>
    <property type="evidence" value="ECO:0007669"/>
    <property type="project" value="TreeGrafter"/>
</dbReference>
<gene>
    <name evidence="2" type="ORF">SAMN02983003_2881</name>
</gene>
<dbReference type="OrthoDB" id="9798888at2"/>
<dbReference type="Pfam" id="PF00561">
    <property type="entry name" value="Abhydrolase_1"/>
    <property type="match status" value="1"/>
</dbReference>
<evidence type="ECO:0000313" key="3">
    <source>
        <dbReference type="Proteomes" id="UP000183447"/>
    </source>
</evidence>
<dbReference type="InterPro" id="IPR000073">
    <property type="entry name" value="AB_hydrolase_1"/>
</dbReference>
<keyword evidence="3" id="KW-1185">Reference proteome</keyword>
<protein>
    <submittedName>
        <fullName evidence="2">Pimeloyl-ACP methyl ester carboxylesterase</fullName>
    </submittedName>
</protein>
<dbReference type="InterPro" id="IPR029058">
    <property type="entry name" value="AB_hydrolase_fold"/>
</dbReference>
<dbReference type="AlphaFoldDB" id="A0A1K2I056"/>
<sequence>MAFARVSSEGITLATESFGSGERGTILLVMGATASMLWWPDTLCEALAAGGYRVIRFDHRDTGHSTTGAPGEIAYDLDDMVGDLLAILDHHAVPAAHLVGMSLGGLLGQIAAIAHADRVESLTLIAAEPLGLEYEGSGMAPALLDQFGALAELDWSDANAVAAFLFEIARLSAGSAPGFDAEDARRRIAAEMARTASMQSAFNHALLKGDVAPGLTVGAIGQPVLVIHGTDDPVIAYAAAEATRRALPQAQIMTLEGRGHEIAPADVPAIGARILAFLGEAAPPRS</sequence>
<dbReference type="InterPro" id="IPR050471">
    <property type="entry name" value="AB_hydrolase"/>
</dbReference>
<dbReference type="SUPFAM" id="SSF53474">
    <property type="entry name" value="alpha/beta-Hydrolases"/>
    <property type="match status" value="1"/>
</dbReference>
<dbReference type="GO" id="GO:0004806">
    <property type="term" value="F:triacylglycerol lipase activity"/>
    <property type="evidence" value="ECO:0007669"/>
    <property type="project" value="TreeGrafter"/>
</dbReference>
<dbReference type="STRING" id="665118.SAMN02983003_2881"/>
<dbReference type="Proteomes" id="UP000183447">
    <property type="component" value="Unassembled WGS sequence"/>
</dbReference>
<reference evidence="2 3" key="1">
    <citation type="submission" date="2016-11" db="EMBL/GenBank/DDBJ databases">
        <authorList>
            <person name="Jaros S."/>
            <person name="Januszkiewicz K."/>
            <person name="Wedrychowicz H."/>
        </authorList>
    </citation>
    <scope>NUCLEOTIDE SEQUENCE [LARGE SCALE GENOMIC DNA]</scope>
    <source>
        <strain evidence="2 3">ATCC 23634</strain>
    </source>
</reference>
<dbReference type="PRINTS" id="PR00111">
    <property type="entry name" value="ABHYDROLASE"/>
</dbReference>
<dbReference type="PANTHER" id="PTHR43433:SF5">
    <property type="entry name" value="AB HYDROLASE-1 DOMAIN-CONTAINING PROTEIN"/>
    <property type="match status" value="1"/>
</dbReference>
<feature type="domain" description="AB hydrolase-1" evidence="1">
    <location>
        <begin position="25"/>
        <end position="262"/>
    </location>
</feature>
<dbReference type="RefSeq" id="WP_072344299.1">
    <property type="nucleotide sequence ID" value="NZ_FPKU01000002.1"/>
</dbReference>